<accession>A0ABQ6F4V1</accession>
<protein>
    <submittedName>
        <fullName evidence="5">ABC transporter substrate-binding protein</fullName>
    </submittedName>
</protein>
<sequence>MLRKLIMTAVWLQAVLLSFAQANDVDNTVKIAVGSWPPFISKELEGYGSVAQTIKHAFALEGYEVTFTFYPWARAYENAKTGEYDATAVWMFDEERTQHFYFSEPVSQEQFVFFHHKDLDFDWAQLEDLKGYMLGGGLGYSYGAQLDELIETGQVTINRVNTPSQNLLRLYHKRIDIFPEERHIGLYYLKQQPADVQSQITYHPTPFLSNNGYVMFSKQSPRGKELLAIFNQGLLKWRQQKKE</sequence>
<comment type="caution">
    <text evidence="5">The sequence shown here is derived from an EMBL/GenBank/DDBJ whole genome shotgun (WGS) entry which is preliminary data.</text>
</comment>
<reference evidence="6" key="1">
    <citation type="journal article" date="2019" name="Int. J. Syst. Evol. Microbiol.">
        <title>The Global Catalogue of Microorganisms (GCM) 10K type strain sequencing project: providing services to taxonomists for standard genome sequencing and annotation.</title>
        <authorList>
            <consortium name="The Broad Institute Genomics Platform"/>
            <consortium name="The Broad Institute Genome Sequencing Center for Infectious Disease"/>
            <person name="Wu L."/>
            <person name="Ma J."/>
        </authorList>
    </citation>
    <scope>NUCLEOTIDE SEQUENCE [LARGE SCALE GENOMIC DNA]</scope>
    <source>
        <strain evidence="6">NBRC 108723</strain>
    </source>
</reference>
<proteinExistence type="inferred from homology"/>
<evidence type="ECO:0000256" key="1">
    <source>
        <dbReference type="ARBA" id="ARBA00010333"/>
    </source>
</evidence>
<keyword evidence="6" id="KW-1185">Reference proteome</keyword>
<evidence type="ECO:0000256" key="2">
    <source>
        <dbReference type="ARBA" id="ARBA00022729"/>
    </source>
</evidence>
<dbReference type="Proteomes" id="UP001157138">
    <property type="component" value="Unassembled WGS sequence"/>
</dbReference>
<evidence type="ECO:0000256" key="3">
    <source>
        <dbReference type="SAM" id="SignalP"/>
    </source>
</evidence>
<dbReference type="EMBL" id="BSPW01000088">
    <property type="protein sequence ID" value="GLT19946.1"/>
    <property type="molecule type" value="Genomic_DNA"/>
</dbReference>
<comment type="similarity">
    <text evidence="1">Belongs to the bacterial solute-binding protein 3 family.</text>
</comment>
<evidence type="ECO:0000313" key="6">
    <source>
        <dbReference type="Proteomes" id="UP001157138"/>
    </source>
</evidence>
<keyword evidence="2 3" id="KW-0732">Signal</keyword>
<dbReference type="Pfam" id="PF00497">
    <property type="entry name" value="SBP_bac_3"/>
    <property type="match status" value="1"/>
</dbReference>
<organism evidence="5 6">
    <name type="scientific">Vibrio zhanjiangensis</name>
    <dbReference type="NCBI Taxonomy" id="1046128"/>
    <lineage>
        <taxon>Bacteria</taxon>
        <taxon>Pseudomonadati</taxon>
        <taxon>Pseudomonadota</taxon>
        <taxon>Gammaproteobacteria</taxon>
        <taxon>Vibrionales</taxon>
        <taxon>Vibrionaceae</taxon>
        <taxon>Vibrio</taxon>
    </lineage>
</organism>
<feature type="signal peptide" evidence="3">
    <location>
        <begin position="1"/>
        <end position="22"/>
    </location>
</feature>
<feature type="chain" id="PRO_5046537513" evidence="3">
    <location>
        <begin position="23"/>
        <end position="243"/>
    </location>
</feature>
<dbReference type="InterPro" id="IPR001638">
    <property type="entry name" value="Solute-binding_3/MltF_N"/>
</dbReference>
<feature type="domain" description="Solute-binding protein family 3/N-terminal" evidence="4">
    <location>
        <begin position="34"/>
        <end position="239"/>
    </location>
</feature>
<dbReference type="PANTHER" id="PTHR35936">
    <property type="entry name" value="MEMBRANE-BOUND LYTIC MUREIN TRANSGLYCOSYLASE F"/>
    <property type="match status" value="1"/>
</dbReference>
<dbReference type="PANTHER" id="PTHR35936:SF25">
    <property type="entry name" value="ABC TRANSPORTER SUBSTRATE-BINDING PROTEIN"/>
    <property type="match status" value="1"/>
</dbReference>
<evidence type="ECO:0000313" key="5">
    <source>
        <dbReference type="EMBL" id="GLT19946.1"/>
    </source>
</evidence>
<gene>
    <name evidence="5" type="ORF">GCM10007938_37290</name>
</gene>
<dbReference type="SUPFAM" id="SSF53850">
    <property type="entry name" value="Periplasmic binding protein-like II"/>
    <property type="match status" value="1"/>
</dbReference>
<evidence type="ECO:0000259" key="4">
    <source>
        <dbReference type="Pfam" id="PF00497"/>
    </source>
</evidence>
<dbReference type="Gene3D" id="3.40.190.10">
    <property type="entry name" value="Periplasmic binding protein-like II"/>
    <property type="match status" value="2"/>
</dbReference>
<name>A0ABQ6F4V1_9VIBR</name>